<proteinExistence type="predicted"/>
<reference evidence="1" key="1">
    <citation type="submission" date="2025-08" db="UniProtKB">
        <authorList>
            <consortium name="Ensembl"/>
        </authorList>
    </citation>
    <scope>IDENTIFICATION</scope>
</reference>
<dbReference type="AlphaFoldDB" id="A0A663MPL2"/>
<protein>
    <submittedName>
        <fullName evidence="1">Uncharacterized protein</fullName>
    </submittedName>
</protein>
<reference evidence="1" key="2">
    <citation type="submission" date="2025-09" db="UniProtKB">
        <authorList>
            <consortium name="Ensembl"/>
        </authorList>
    </citation>
    <scope>IDENTIFICATION</scope>
</reference>
<dbReference type="Ensembl" id="ENSACUT00000014723.1">
    <property type="protein sequence ID" value="ENSACUP00000013809.1"/>
    <property type="gene ID" value="ENSACUG00000009281.1"/>
</dbReference>
<name>A0A663MPL2_ATHCN</name>
<evidence type="ECO:0000313" key="1">
    <source>
        <dbReference type="Ensembl" id="ENSACUP00000013809.1"/>
    </source>
</evidence>
<sequence length="76" mass="8531">INYLGLREWEINLRKNTNGAGGCAHIKGGNRKGLQKTRARKGSPCIFPSYLIRGHSILKRFWLCSEDPHATLSSVH</sequence>
<organism evidence="1 2">
    <name type="scientific">Athene cunicularia</name>
    <name type="common">Burrowing owl</name>
    <name type="synonym">Speotyto cunicularia</name>
    <dbReference type="NCBI Taxonomy" id="194338"/>
    <lineage>
        <taxon>Eukaryota</taxon>
        <taxon>Metazoa</taxon>
        <taxon>Chordata</taxon>
        <taxon>Craniata</taxon>
        <taxon>Vertebrata</taxon>
        <taxon>Euteleostomi</taxon>
        <taxon>Archelosauria</taxon>
        <taxon>Archosauria</taxon>
        <taxon>Dinosauria</taxon>
        <taxon>Saurischia</taxon>
        <taxon>Theropoda</taxon>
        <taxon>Coelurosauria</taxon>
        <taxon>Aves</taxon>
        <taxon>Neognathae</taxon>
        <taxon>Neoaves</taxon>
        <taxon>Telluraves</taxon>
        <taxon>Strigiformes</taxon>
        <taxon>Strigidae</taxon>
        <taxon>Athene</taxon>
    </lineage>
</organism>
<evidence type="ECO:0000313" key="2">
    <source>
        <dbReference type="Proteomes" id="UP000472269"/>
    </source>
</evidence>
<keyword evidence="2" id="KW-1185">Reference proteome</keyword>
<dbReference type="Proteomes" id="UP000472269">
    <property type="component" value="Unplaced"/>
</dbReference>
<accession>A0A663MPL2</accession>